<keyword evidence="5" id="KW-1185">Reference proteome</keyword>
<gene>
    <name evidence="4" type="ORF">SAMN05443529_12631</name>
</gene>
<proteinExistence type="inferred from homology"/>
<dbReference type="Proteomes" id="UP000198656">
    <property type="component" value="Unassembled WGS sequence"/>
</dbReference>
<evidence type="ECO:0000256" key="1">
    <source>
        <dbReference type="ARBA" id="ARBA00008270"/>
    </source>
</evidence>
<dbReference type="EMBL" id="FNCP01000026">
    <property type="protein sequence ID" value="SDI08885.1"/>
    <property type="molecule type" value="Genomic_DNA"/>
</dbReference>
<sequence>MRTLKIYQVDSFTKEKFKGNPAGVVLNADELTDQEMLHIARELNNSETAFILKPDGMDHEVRLRYFTPKTEVPVCGHATVAAHYVRAIVHNLSSSTVIQKIGIGVLPVEIFKESNDYSIMMTQGKVEFYPQLAVKNQEDIVNALGLREDELDQRCPIQIVSTGHSKVMIGIKSRQRLNQLSPNLLALAQISKMINCNGFFVFTLDTESKDILTHGRMFAPAIGVNEDPVTGNANGPLGAYLVKHGLVNHNNSSFSFTSEQGYAIGRSGLVNVTVRLQRGEPEQVKIGGKAVIVFKTEIQI</sequence>
<dbReference type="GO" id="GO:0016853">
    <property type="term" value="F:isomerase activity"/>
    <property type="evidence" value="ECO:0007669"/>
    <property type="project" value="UniProtKB-KW"/>
</dbReference>
<reference evidence="5" key="1">
    <citation type="submission" date="2016-10" db="EMBL/GenBank/DDBJ databases">
        <authorList>
            <person name="Varghese N."/>
            <person name="Submissions S."/>
        </authorList>
    </citation>
    <scope>NUCLEOTIDE SEQUENCE [LARGE SCALE GENOMIC DNA]</scope>
    <source>
        <strain evidence="5">DSM 8344</strain>
    </source>
</reference>
<dbReference type="Pfam" id="PF02567">
    <property type="entry name" value="PhzC-PhzF"/>
    <property type="match status" value="1"/>
</dbReference>
<dbReference type="NCBIfam" id="NF007625">
    <property type="entry name" value="PRK10281.1"/>
    <property type="match status" value="1"/>
</dbReference>
<dbReference type="GO" id="GO:0005737">
    <property type="term" value="C:cytoplasm"/>
    <property type="evidence" value="ECO:0007669"/>
    <property type="project" value="TreeGrafter"/>
</dbReference>
<dbReference type="InterPro" id="IPR003719">
    <property type="entry name" value="Phenazine_PhzF-like"/>
</dbReference>
<dbReference type="Gene3D" id="3.10.310.10">
    <property type="entry name" value="Diaminopimelate Epimerase, Chain A, domain 1"/>
    <property type="match status" value="2"/>
</dbReference>
<evidence type="ECO:0000256" key="2">
    <source>
        <dbReference type="ARBA" id="ARBA00023235"/>
    </source>
</evidence>
<comment type="similarity">
    <text evidence="1">Belongs to the PhzF family.</text>
</comment>
<evidence type="ECO:0000313" key="5">
    <source>
        <dbReference type="Proteomes" id="UP000198656"/>
    </source>
</evidence>
<evidence type="ECO:0000256" key="3">
    <source>
        <dbReference type="PIRSR" id="PIRSR016184-1"/>
    </source>
</evidence>
<dbReference type="NCBIfam" id="TIGR00654">
    <property type="entry name" value="PhzF_family"/>
    <property type="match status" value="1"/>
</dbReference>
<dbReference type="PANTHER" id="PTHR13774:SF39">
    <property type="entry name" value="BIOSYNTHESIS PROTEIN, PUTATIVE-RELATED"/>
    <property type="match status" value="1"/>
</dbReference>
<dbReference type="SUPFAM" id="SSF54506">
    <property type="entry name" value="Diaminopimelate epimerase-like"/>
    <property type="match status" value="1"/>
</dbReference>
<name>A0A1G8HQF4_9FIRM</name>
<organism evidence="4 5">
    <name type="scientific">Desulfosporosinus hippei DSM 8344</name>
    <dbReference type="NCBI Taxonomy" id="1121419"/>
    <lineage>
        <taxon>Bacteria</taxon>
        <taxon>Bacillati</taxon>
        <taxon>Bacillota</taxon>
        <taxon>Clostridia</taxon>
        <taxon>Eubacteriales</taxon>
        <taxon>Desulfitobacteriaceae</taxon>
        <taxon>Desulfosporosinus</taxon>
    </lineage>
</organism>
<keyword evidence="2" id="KW-0413">Isomerase</keyword>
<dbReference type="PANTHER" id="PTHR13774">
    <property type="entry name" value="PHENAZINE BIOSYNTHESIS PROTEIN"/>
    <property type="match status" value="1"/>
</dbReference>
<dbReference type="AlphaFoldDB" id="A0A1G8HQF4"/>
<dbReference type="STRING" id="1121419.SAMN05443529_12631"/>
<protein>
    <submittedName>
        <fullName evidence="4">Phenazine biosynthesis protein PhzF family</fullName>
    </submittedName>
</protein>
<feature type="active site" evidence="3">
    <location>
        <position position="47"/>
    </location>
</feature>
<evidence type="ECO:0000313" key="4">
    <source>
        <dbReference type="EMBL" id="SDI08885.1"/>
    </source>
</evidence>
<dbReference type="PIRSF" id="PIRSF016184">
    <property type="entry name" value="PhzC_PhzF"/>
    <property type="match status" value="1"/>
</dbReference>
<dbReference type="RefSeq" id="WP_092335108.1">
    <property type="nucleotide sequence ID" value="NZ_FNCP01000026.1"/>
</dbReference>
<dbReference type="OrthoDB" id="9788221at2"/>
<accession>A0A1G8HQF4</accession>